<keyword evidence="2" id="KW-0560">Oxidoreductase</keyword>
<dbReference type="Proteomes" id="UP000590740">
    <property type="component" value="Unassembled WGS sequence"/>
</dbReference>
<dbReference type="PANTHER" id="PTHR35446">
    <property type="entry name" value="SI:CH211-175M2.5"/>
    <property type="match status" value="1"/>
</dbReference>
<keyword evidence="3" id="KW-1185">Reference proteome</keyword>
<proteinExistence type="predicted"/>
<dbReference type="EMBL" id="JACHIG010000003">
    <property type="protein sequence ID" value="MBB5032108.1"/>
    <property type="molecule type" value="Genomic_DNA"/>
</dbReference>
<evidence type="ECO:0000259" key="1">
    <source>
        <dbReference type="Pfam" id="PF02627"/>
    </source>
</evidence>
<dbReference type="InterPro" id="IPR003779">
    <property type="entry name" value="CMD-like"/>
</dbReference>
<gene>
    <name evidence="2" type="ORF">HNQ65_001685</name>
</gene>
<organism evidence="2 3">
    <name type="scientific">Prosthecobacter vanneervenii</name>
    <dbReference type="NCBI Taxonomy" id="48466"/>
    <lineage>
        <taxon>Bacteria</taxon>
        <taxon>Pseudomonadati</taxon>
        <taxon>Verrucomicrobiota</taxon>
        <taxon>Verrucomicrobiia</taxon>
        <taxon>Verrucomicrobiales</taxon>
        <taxon>Verrucomicrobiaceae</taxon>
        <taxon>Prosthecobacter</taxon>
    </lineage>
</organism>
<comment type="caution">
    <text evidence="2">The sequence shown here is derived from an EMBL/GenBank/DDBJ whole genome shotgun (WGS) entry which is preliminary data.</text>
</comment>
<protein>
    <submittedName>
        <fullName evidence="2">AhpD family alkylhydroperoxidase</fullName>
    </submittedName>
</protein>
<dbReference type="RefSeq" id="WP_184339048.1">
    <property type="nucleotide sequence ID" value="NZ_JACHIG010000003.1"/>
</dbReference>
<feature type="domain" description="Carboxymuconolactone decarboxylase-like" evidence="1">
    <location>
        <begin position="34"/>
        <end position="105"/>
    </location>
</feature>
<dbReference type="InterPro" id="IPR004675">
    <property type="entry name" value="AhpD_core"/>
</dbReference>
<dbReference type="GO" id="GO:0051920">
    <property type="term" value="F:peroxiredoxin activity"/>
    <property type="evidence" value="ECO:0007669"/>
    <property type="project" value="InterPro"/>
</dbReference>
<dbReference type="NCBIfam" id="TIGR00778">
    <property type="entry name" value="ahpD_dom"/>
    <property type="match status" value="1"/>
</dbReference>
<dbReference type="InterPro" id="IPR029032">
    <property type="entry name" value="AhpD-like"/>
</dbReference>
<dbReference type="AlphaFoldDB" id="A0A7W7Y9G6"/>
<sequence length="153" mass="17466">MSILSAKHPTSPHMRIDYATVEPELISSLRQLTRDLAKTALPPGLRALVELRVSQINHCSYCIQVHRSEARHHGEEPTRIEQLSEWRTSKLFTPREQAALAWAEALTNGETIHKDEKEYQELHTHFSEPEIVSLGLSVSLANFWNRMAGGFRK</sequence>
<dbReference type="Pfam" id="PF02627">
    <property type="entry name" value="CMD"/>
    <property type="match status" value="1"/>
</dbReference>
<keyword evidence="2" id="KW-0575">Peroxidase</keyword>
<reference evidence="2 3" key="1">
    <citation type="submission" date="2020-08" db="EMBL/GenBank/DDBJ databases">
        <title>Genomic Encyclopedia of Type Strains, Phase IV (KMG-IV): sequencing the most valuable type-strain genomes for metagenomic binning, comparative biology and taxonomic classification.</title>
        <authorList>
            <person name="Goeker M."/>
        </authorList>
    </citation>
    <scope>NUCLEOTIDE SEQUENCE [LARGE SCALE GENOMIC DNA]</scope>
    <source>
        <strain evidence="2 3">DSM 12252</strain>
    </source>
</reference>
<evidence type="ECO:0000313" key="2">
    <source>
        <dbReference type="EMBL" id="MBB5032108.1"/>
    </source>
</evidence>
<dbReference type="Gene3D" id="1.20.1290.10">
    <property type="entry name" value="AhpD-like"/>
    <property type="match status" value="1"/>
</dbReference>
<accession>A0A7W7Y9G6</accession>
<dbReference type="SUPFAM" id="SSF69118">
    <property type="entry name" value="AhpD-like"/>
    <property type="match status" value="1"/>
</dbReference>
<evidence type="ECO:0000313" key="3">
    <source>
        <dbReference type="Proteomes" id="UP000590740"/>
    </source>
</evidence>
<dbReference type="PANTHER" id="PTHR35446:SF2">
    <property type="entry name" value="CARBOXYMUCONOLACTONE DECARBOXYLASE-LIKE DOMAIN-CONTAINING PROTEIN"/>
    <property type="match status" value="1"/>
</dbReference>
<name>A0A7W7Y9G6_9BACT</name>